<dbReference type="AlphaFoldDB" id="A0A517ZWZ5"/>
<gene>
    <name evidence="1" type="ORF">Mal52_55400</name>
</gene>
<evidence type="ECO:0000313" key="1">
    <source>
        <dbReference type="EMBL" id="QDU47012.1"/>
    </source>
</evidence>
<dbReference type="OrthoDB" id="281973at2"/>
<protein>
    <submittedName>
        <fullName evidence="1">Uncharacterized protein</fullName>
    </submittedName>
</protein>
<reference evidence="1 2" key="1">
    <citation type="submission" date="2019-02" db="EMBL/GenBank/DDBJ databases">
        <title>Deep-cultivation of Planctomycetes and their phenomic and genomic characterization uncovers novel biology.</title>
        <authorList>
            <person name="Wiegand S."/>
            <person name="Jogler M."/>
            <person name="Boedeker C."/>
            <person name="Pinto D."/>
            <person name="Vollmers J."/>
            <person name="Rivas-Marin E."/>
            <person name="Kohn T."/>
            <person name="Peeters S.H."/>
            <person name="Heuer A."/>
            <person name="Rast P."/>
            <person name="Oberbeckmann S."/>
            <person name="Bunk B."/>
            <person name="Jeske O."/>
            <person name="Meyerdierks A."/>
            <person name="Storesund J.E."/>
            <person name="Kallscheuer N."/>
            <person name="Luecker S."/>
            <person name="Lage O.M."/>
            <person name="Pohl T."/>
            <person name="Merkel B.J."/>
            <person name="Hornburger P."/>
            <person name="Mueller R.-W."/>
            <person name="Bruemmer F."/>
            <person name="Labrenz M."/>
            <person name="Spormann A.M."/>
            <person name="Op den Camp H."/>
            <person name="Overmann J."/>
            <person name="Amann R."/>
            <person name="Jetten M.S.M."/>
            <person name="Mascher T."/>
            <person name="Medema M.H."/>
            <person name="Devos D.P."/>
            <person name="Kaster A.-K."/>
            <person name="Ovreas L."/>
            <person name="Rohde M."/>
            <person name="Galperin M.Y."/>
            <person name="Jogler C."/>
        </authorList>
    </citation>
    <scope>NUCLEOTIDE SEQUENCE [LARGE SCALE GENOMIC DNA]</scope>
    <source>
        <strain evidence="1 2">Mal52</strain>
    </source>
</reference>
<keyword evidence="2" id="KW-1185">Reference proteome</keyword>
<dbReference type="EMBL" id="CP036276">
    <property type="protein sequence ID" value="QDU47012.1"/>
    <property type="molecule type" value="Genomic_DNA"/>
</dbReference>
<evidence type="ECO:0000313" key="2">
    <source>
        <dbReference type="Proteomes" id="UP000319383"/>
    </source>
</evidence>
<name>A0A517ZWZ5_9PLAN</name>
<accession>A0A517ZWZ5</accession>
<dbReference type="KEGG" id="sdyn:Mal52_55400"/>
<sequence length="89" mass="10189">METSESWKMLFENWPDSISRKGLLVTKFQETIPFVDFMISGGIVLFERDKPDAVGGRKVMLAYESISAVKITEIIDLPRFQVMGFQPPF</sequence>
<proteinExistence type="predicted"/>
<dbReference type="Proteomes" id="UP000319383">
    <property type="component" value="Chromosome"/>
</dbReference>
<dbReference type="RefSeq" id="WP_145379618.1">
    <property type="nucleotide sequence ID" value="NZ_CAXBED010000064.1"/>
</dbReference>
<organism evidence="1 2">
    <name type="scientific">Symmachiella dynata</name>
    <dbReference type="NCBI Taxonomy" id="2527995"/>
    <lineage>
        <taxon>Bacteria</taxon>
        <taxon>Pseudomonadati</taxon>
        <taxon>Planctomycetota</taxon>
        <taxon>Planctomycetia</taxon>
        <taxon>Planctomycetales</taxon>
        <taxon>Planctomycetaceae</taxon>
        <taxon>Symmachiella</taxon>
    </lineage>
</organism>